<evidence type="ECO:0000313" key="2">
    <source>
        <dbReference type="Proteomes" id="UP001057402"/>
    </source>
</evidence>
<protein>
    <submittedName>
        <fullName evidence="1">Uncharacterized protein</fullName>
    </submittedName>
</protein>
<accession>A0ACB9RP85</accession>
<proteinExistence type="predicted"/>
<dbReference type="EMBL" id="CM042882">
    <property type="protein sequence ID" value="KAI4380865.1"/>
    <property type="molecule type" value="Genomic_DNA"/>
</dbReference>
<name>A0ACB9RP85_9MYRT</name>
<sequence length="137" mass="15226">MVDLEFAKDKMRMVSERKSAVISKESRASQPFTAYTWHDIQHYSSLHITRQEFFSRQKTHCRSNPDSGILDHQPGSRRQTMPGAAEASSQSGKEAGLEEAGKVISPPRTQGKWQSYNVREPLLPARAAAVALDGGID</sequence>
<gene>
    <name evidence="1" type="ORF">MLD38_007004</name>
</gene>
<keyword evidence="2" id="KW-1185">Reference proteome</keyword>
<organism evidence="1 2">
    <name type="scientific">Melastoma candidum</name>
    <dbReference type="NCBI Taxonomy" id="119954"/>
    <lineage>
        <taxon>Eukaryota</taxon>
        <taxon>Viridiplantae</taxon>
        <taxon>Streptophyta</taxon>
        <taxon>Embryophyta</taxon>
        <taxon>Tracheophyta</taxon>
        <taxon>Spermatophyta</taxon>
        <taxon>Magnoliopsida</taxon>
        <taxon>eudicotyledons</taxon>
        <taxon>Gunneridae</taxon>
        <taxon>Pentapetalae</taxon>
        <taxon>rosids</taxon>
        <taxon>malvids</taxon>
        <taxon>Myrtales</taxon>
        <taxon>Melastomataceae</taxon>
        <taxon>Melastomatoideae</taxon>
        <taxon>Melastomateae</taxon>
        <taxon>Melastoma</taxon>
    </lineage>
</organism>
<reference evidence="2" key="1">
    <citation type="journal article" date="2023" name="Front. Plant Sci.">
        <title>Chromosomal-level genome assembly of Melastoma candidum provides insights into trichome evolution.</title>
        <authorList>
            <person name="Zhong Y."/>
            <person name="Wu W."/>
            <person name="Sun C."/>
            <person name="Zou P."/>
            <person name="Liu Y."/>
            <person name="Dai S."/>
            <person name="Zhou R."/>
        </authorList>
    </citation>
    <scope>NUCLEOTIDE SEQUENCE [LARGE SCALE GENOMIC DNA]</scope>
</reference>
<evidence type="ECO:0000313" key="1">
    <source>
        <dbReference type="EMBL" id="KAI4380865.1"/>
    </source>
</evidence>
<dbReference type="Proteomes" id="UP001057402">
    <property type="component" value="Chromosome 3"/>
</dbReference>
<comment type="caution">
    <text evidence="1">The sequence shown here is derived from an EMBL/GenBank/DDBJ whole genome shotgun (WGS) entry which is preliminary data.</text>
</comment>